<keyword evidence="2" id="KW-0238">DNA-binding</keyword>
<evidence type="ECO:0000313" key="4">
    <source>
        <dbReference type="Proteomes" id="UP000887574"/>
    </source>
</evidence>
<accession>A0A915DKK1</accession>
<dbReference type="SUPFAM" id="SSF46689">
    <property type="entry name" value="Homeodomain-like"/>
    <property type="match status" value="1"/>
</dbReference>
<dbReference type="WBParaSite" id="jg20556">
    <property type="protein sequence ID" value="jg20556"/>
    <property type="gene ID" value="jg20556"/>
</dbReference>
<evidence type="ECO:0000256" key="2">
    <source>
        <dbReference type="ARBA" id="ARBA00023125"/>
    </source>
</evidence>
<dbReference type="PANTHER" id="PTHR19303:SF73">
    <property type="entry name" value="PROTEIN PDC2"/>
    <property type="match status" value="1"/>
</dbReference>
<dbReference type="Proteomes" id="UP000887574">
    <property type="component" value="Unplaced"/>
</dbReference>
<proteinExistence type="predicted"/>
<dbReference type="InterPro" id="IPR006600">
    <property type="entry name" value="HTH_CenpB_DNA-bd_dom"/>
</dbReference>
<dbReference type="PROSITE" id="PS51253">
    <property type="entry name" value="HTH_CENPB"/>
    <property type="match status" value="1"/>
</dbReference>
<dbReference type="GO" id="GO:0005634">
    <property type="term" value="C:nucleus"/>
    <property type="evidence" value="ECO:0007669"/>
    <property type="project" value="UniProtKB-SubCell"/>
</dbReference>
<dbReference type="InterPro" id="IPR009057">
    <property type="entry name" value="Homeodomain-like_sf"/>
</dbReference>
<sequence>MATLICKRNKIAIGIKKPVIETSAKKSHKELSIEFGLPKQSIQNIVQNKTTILKPIEEGRIAKRARLTPRMHEKMEKVLIFWIKQVRSQNLPLSGGIVKIFRKKTKEISAVLSIIGFEGSEGWMTNFEQRHGIHFKSNQEKAAGIDVGSLVEWKRCGGAISFAFCSPLRGKTTLIPVF</sequence>
<keyword evidence="4" id="KW-1185">Reference proteome</keyword>
<dbReference type="GO" id="GO:0003677">
    <property type="term" value="F:DNA binding"/>
    <property type="evidence" value="ECO:0007669"/>
    <property type="project" value="UniProtKB-KW"/>
</dbReference>
<dbReference type="Gene3D" id="1.10.10.60">
    <property type="entry name" value="Homeodomain-like"/>
    <property type="match status" value="1"/>
</dbReference>
<dbReference type="SMART" id="SM00674">
    <property type="entry name" value="CENPB"/>
    <property type="match status" value="1"/>
</dbReference>
<evidence type="ECO:0000259" key="3">
    <source>
        <dbReference type="PROSITE" id="PS51253"/>
    </source>
</evidence>
<organism evidence="4 5">
    <name type="scientific">Ditylenchus dipsaci</name>
    <dbReference type="NCBI Taxonomy" id="166011"/>
    <lineage>
        <taxon>Eukaryota</taxon>
        <taxon>Metazoa</taxon>
        <taxon>Ecdysozoa</taxon>
        <taxon>Nematoda</taxon>
        <taxon>Chromadorea</taxon>
        <taxon>Rhabditida</taxon>
        <taxon>Tylenchina</taxon>
        <taxon>Tylenchomorpha</taxon>
        <taxon>Sphaerularioidea</taxon>
        <taxon>Anguinidae</taxon>
        <taxon>Anguininae</taxon>
        <taxon>Ditylenchus</taxon>
    </lineage>
</organism>
<dbReference type="InterPro" id="IPR050863">
    <property type="entry name" value="CenT-Element_Derived"/>
</dbReference>
<reference evidence="5" key="1">
    <citation type="submission" date="2022-11" db="UniProtKB">
        <authorList>
            <consortium name="WormBaseParasite"/>
        </authorList>
    </citation>
    <scope>IDENTIFICATION</scope>
</reference>
<feature type="domain" description="HTH CENPB-type" evidence="3">
    <location>
        <begin position="63"/>
        <end position="137"/>
    </location>
</feature>
<comment type="subcellular location">
    <subcellularLocation>
        <location evidence="1">Nucleus</location>
    </subcellularLocation>
</comment>
<dbReference type="Pfam" id="PF03221">
    <property type="entry name" value="HTH_Tnp_Tc5"/>
    <property type="match status" value="1"/>
</dbReference>
<dbReference type="AlphaFoldDB" id="A0A915DKK1"/>
<evidence type="ECO:0000313" key="5">
    <source>
        <dbReference type="WBParaSite" id="jg20556"/>
    </source>
</evidence>
<protein>
    <submittedName>
        <fullName evidence="5">HTH CENPB-type domain-containing protein</fullName>
    </submittedName>
</protein>
<evidence type="ECO:0000256" key="1">
    <source>
        <dbReference type="ARBA" id="ARBA00004123"/>
    </source>
</evidence>
<name>A0A915DKK1_9BILA</name>
<dbReference type="PANTHER" id="PTHR19303">
    <property type="entry name" value="TRANSPOSON"/>
    <property type="match status" value="1"/>
</dbReference>